<comment type="caution">
    <text evidence="1">The sequence shown here is derived from an EMBL/GenBank/DDBJ whole genome shotgun (WGS) entry which is preliminary data.</text>
</comment>
<name>A0A367XD39_9PROT</name>
<accession>A0A367XD39</accession>
<dbReference type="AlphaFoldDB" id="A0A367XD39"/>
<organism evidence="1 2">
    <name type="scientific">Thalassospira xiamenensis</name>
    <dbReference type="NCBI Taxonomy" id="220697"/>
    <lineage>
        <taxon>Bacteria</taxon>
        <taxon>Pseudomonadati</taxon>
        <taxon>Pseudomonadota</taxon>
        <taxon>Alphaproteobacteria</taxon>
        <taxon>Rhodospirillales</taxon>
        <taxon>Thalassospiraceae</taxon>
        <taxon>Thalassospira</taxon>
    </lineage>
</organism>
<reference evidence="1 2" key="1">
    <citation type="submission" date="2014-07" db="EMBL/GenBank/DDBJ databases">
        <title>Draft genome sequence of Thalassospira xiamenensis IB13.</title>
        <authorList>
            <person name="Lai Q."/>
            <person name="Shao Z."/>
        </authorList>
    </citation>
    <scope>NUCLEOTIDE SEQUENCE [LARGE SCALE GENOMIC DNA]</scope>
    <source>
        <strain evidence="1 2">IB13</strain>
    </source>
</reference>
<dbReference type="Proteomes" id="UP000252266">
    <property type="component" value="Unassembled WGS sequence"/>
</dbReference>
<evidence type="ECO:0000313" key="2">
    <source>
        <dbReference type="Proteomes" id="UP000252266"/>
    </source>
</evidence>
<protein>
    <submittedName>
        <fullName evidence="1">Uncharacterized protein</fullName>
    </submittedName>
</protein>
<sequence>MQHIPITACRKSENPMQPVGKLVALDDHCLLAGSETGMMENLVVLILGLYLGQRQQHAMARRALRIELRCISLKQASLRIVP</sequence>
<dbReference type="EMBL" id="JPWJ01000003">
    <property type="protein sequence ID" value="RCK51517.1"/>
    <property type="molecule type" value="Genomic_DNA"/>
</dbReference>
<gene>
    <name evidence="1" type="ORF">TH44_08275</name>
</gene>
<evidence type="ECO:0000313" key="1">
    <source>
        <dbReference type="EMBL" id="RCK51517.1"/>
    </source>
</evidence>
<proteinExistence type="predicted"/>